<evidence type="ECO:0000256" key="3">
    <source>
        <dbReference type="ARBA" id="ARBA00022692"/>
    </source>
</evidence>
<feature type="transmembrane region" description="Helical" evidence="7">
    <location>
        <begin position="456"/>
        <end position="475"/>
    </location>
</feature>
<dbReference type="InterPro" id="IPR027417">
    <property type="entry name" value="P-loop_NTPase"/>
</dbReference>
<reference evidence="10 11" key="1">
    <citation type="journal article" date="2012" name="Genome Biol.">
        <title>Genome and low-iron response of an oceanic diatom adapted to chronic iron limitation.</title>
        <authorList>
            <person name="Lommer M."/>
            <person name="Specht M."/>
            <person name="Roy A.S."/>
            <person name="Kraemer L."/>
            <person name="Andreson R."/>
            <person name="Gutowska M.A."/>
            <person name="Wolf J."/>
            <person name="Bergner S.V."/>
            <person name="Schilhabel M.B."/>
            <person name="Klostermeier U.C."/>
            <person name="Beiko R.G."/>
            <person name="Rosenstiel P."/>
            <person name="Hippler M."/>
            <person name="Laroche J."/>
        </authorList>
    </citation>
    <scope>NUCLEOTIDE SEQUENCE [LARGE SCALE GENOMIC DNA]</scope>
    <source>
        <strain evidence="10 11">CCMP1005</strain>
    </source>
</reference>
<dbReference type="GO" id="GO:0140359">
    <property type="term" value="F:ABC-type transporter activity"/>
    <property type="evidence" value="ECO:0007669"/>
    <property type="project" value="InterPro"/>
</dbReference>
<feature type="chain" id="PRO_5003839151" description="ABC transporter domain-containing protein" evidence="8">
    <location>
        <begin position="23"/>
        <end position="708"/>
    </location>
</feature>
<proteinExistence type="predicted"/>
<comment type="subcellular location">
    <subcellularLocation>
        <location evidence="1">Membrane</location>
        <topology evidence="1">Multi-pass membrane protein</topology>
    </subcellularLocation>
</comment>
<sequence length="708" mass="77524">MWLPARPRIWILLISGVTSASSDDVSSSAPKEDDVPDGPTAAALIRGGLHWQDLGVALDIPVVGSVAQLSATNTSKTWSPDTPWLLSPSSGYVPNGCICAILGPSGAGRVPSIMKSTFLNAIGGTTPKSSELHLTGSVWYEEDSADDMGGFRLSHQKGEIAMLHQHDNFFEELTPRESLNFAAYLEGENRRLRSLESECKATATPRTYHADTDRKLTTLGLQACADRKIGDRSKLGGPSTSLGWGIRRKRRRGASRGGLSGGERRRLSVAIELLSEPRVFLADEPSTGLDSAQAEKVVKLIKKLSIERGIPSICSLHQPKTAIWDTLDYFILLAPGGKMCYAGKRDAATSYFEDLGYKCPLQTNPAEYLIDLVTIDTDDPTQSALDEARINSLHHSFVESISGVLGKEPSLAERNTEKQSYIGPLAQVRRMKTAFNRFSALLGRSLKQNVRNTRLAVLRLGAVIIQAEMFSIIFASVKDGNSRTKSIADRVALLTFGVVNMSIMSMMKTLDLFAKERSVVMREQMRRTYSPLEYVLAKVVAEIPLDSFFSLTFAAMLKYLTGLRSSLRTLAGTFCLMAIGSITSSVESAMSLGVPLSKYRQIETQNKPNQLLTLLKALSPIRWAIEALVTAEFQGMEFGKRNRWGQLSELKDLPAMGALAVVKNGDEVLANLGLKDAQYSILIQNLVWLSTGYLVFSWAGLTFFGPLR</sequence>
<dbReference type="PROSITE" id="PS50893">
    <property type="entry name" value="ABC_TRANSPORTER_2"/>
    <property type="match status" value="1"/>
</dbReference>
<evidence type="ECO:0000256" key="1">
    <source>
        <dbReference type="ARBA" id="ARBA00004141"/>
    </source>
</evidence>
<feature type="signal peptide" evidence="8">
    <location>
        <begin position="1"/>
        <end position="22"/>
    </location>
</feature>
<gene>
    <name evidence="10" type="ORF">THAOC_30292</name>
</gene>
<evidence type="ECO:0000256" key="4">
    <source>
        <dbReference type="ARBA" id="ARBA00022989"/>
    </source>
</evidence>
<feature type="transmembrane region" description="Helical" evidence="7">
    <location>
        <begin position="686"/>
        <end position="707"/>
    </location>
</feature>
<accession>K0REM6</accession>
<dbReference type="PANTHER" id="PTHR48041">
    <property type="entry name" value="ABC TRANSPORTER G FAMILY MEMBER 28"/>
    <property type="match status" value="1"/>
</dbReference>
<dbReference type="Gene3D" id="3.40.50.300">
    <property type="entry name" value="P-loop containing nucleotide triphosphate hydrolases"/>
    <property type="match status" value="1"/>
</dbReference>
<feature type="transmembrane region" description="Helical" evidence="7">
    <location>
        <begin position="535"/>
        <end position="557"/>
    </location>
</feature>
<dbReference type="InterPro" id="IPR013525">
    <property type="entry name" value="ABC2_TM"/>
</dbReference>
<name>K0REM6_THAOC</name>
<evidence type="ECO:0000256" key="5">
    <source>
        <dbReference type="ARBA" id="ARBA00023136"/>
    </source>
</evidence>
<keyword evidence="5 7" id="KW-0472">Membrane</keyword>
<feature type="domain" description="ABC transporter" evidence="9">
    <location>
        <begin position="69"/>
        <end position="360"/>
    </location>
</feature>
<feature type="transmembrane region" description="Helical" evidence="7">
    <location>
        <begin position="487"/>
        <end position="507"/>
    </location>
</feature>
<dbReference type="AlphaFoldDB" id="K0REM6"/>
<protein>
    <recommendedName>
        <fullName evidence="9">ABC transporter domain-containing protein</fullName>
    </recommendedName>
</protein>
<organism evidence="10 11">
    <name type="scientific">Thalassiosira oceanica</name>
    <name type="common">Marine diatom</name>
    <dbReference type="NCBI Taxonomy" id="159749"/>
    <lineage>
        <taxon>Eukaryota</taxon>
        <taxon>Sar</taxon>
        <taxon>Stramenopiles</taxon>
        <taxon>Ochrophyta</taxon>
        <taxon>Bacillariophyta</taxon>
        <taxon>Coscinodiscophyceae</taxon>
        <taxon>Thalassiosirophycidae</taxon>
        <taxon>Thalassiosirales</taxon>
        <taxon>Thalassiosiraceae</taxon>
        <taxon>Thalassiosira</taxon>
    </lineage>
</organism>
<dbReference type="Proteomes" id="UP000266841">
    <property type="component" value="Unassembled WGS sequence"/>
</dbReference>
<dbReference type="SUPFAM" id="SSF52540">
    <property type="entry name" value="P-loop containing nucleoside triphosphate hydrolases"/>
    <property type="match status" value="1"/>
</dbReference>
<dbReference type="GO" id="GO:0016887">
    <property type="term" value="F:ATP hydrolysis activity"/>
    <property type="evidence" value="ECO:0007669"/>
    <property type="project" value="InterPro"/>
</dbReference>
<evidence type="ECO:0000313" key="11">
    <source>
        <dbReference type="Proteomes" id="UP000266841"/>
    </source>
</evidence>
<feature type="compositionally biased region" description="Low complexity" evidence="6">
    <location>
        <begin position="20"/>
        <end position="29"/>
    </location>
</feature>
<keyword evidence="2" id="KW-0813">Transport</keyword>
<evidence type="ECO:0000256" key="2">
    <source>
        <dbReference type="ARBA" id="ARBA00022448"/>
    </source>
</evidence>
<evidence type="ECO:0000256" key="6">
    <source>
        <dbReference type="SAM" id="MobiDB-lite"/>
    </source>
</evidence>
<dbReference type="InterPro" id="IPR017871">
    <property type="entry name" value="ABC_transporter-like_CS"/>
</dbReference>
<dbReference type="InterPro" id="IPR050352">
    <property type="entry name" value="ABCG_transporters"/>
</dbReference>
<dbReference type="GO" id="GO:0005524">
    <property type="term" value="F:ATP binding"/>
    <property type="evidence" value="ECO:0007669"/>
    <property type="project" value="InterPro"/>
</dbReference>
<evidence type="ECO:0000259" key="9">
    <source>
        <dbReference type="PROSITE" id="PS50893"/>
    </source>
</evidence>
<dbReference type="InterPro" id="IPR043926">
    <property type="entry name" value="ABCG_dom"/>
</dbReference>
<keyword evidence="3 7" id="KW-0812">Transmembrane</keyword>
<evidence type="ECO:0000313" key="10">
    <source>
        <dbReference type="EMBL" id="EJK50669.1"/>
    </source>
</evidence>
<dbReference type="Pfam" id="PF19055">
    <property type="entry name" value="ABC2_membrane_7"/>
    <property type="match status" value="1"/>
</dbReference>
<feature type="region of interest" description="Disordered" evidence="6">
    <location>
        <begin position="20"/>
        <end position="39"/>
    </location>
</feature>
<dbReference type="PROSITE" id="PS00211">
    <property type="entry name" value="ABC_TRANSPORTER_1"/>
    <property type="match status" value="1"/>
</dbReference>
<evidence type="ECO:0000256" key="7">
    <source>
        <dbReference type="SAM" id="Phobius"/>
    </source>
</evidence>
<keyword evidence="4 7" id="KW-1133">Transmembrane helix</keyword>
<evidence type="ECO:0000256" key="8">
    <source>
        <dbReference type="SAM" id="SignalP"/>
    </source>
</evidence>
<dbReference type="EMBL" id="AGNL01043209">
    <property type="protein sequence ID" value="EJK50669.1"/>
    <property type="molecule type" value="Genomic_DNA"/>
</dbReference>
<dbReference type="Pfam" id="PF00005">
    <property type="entry name" value="ABC_tran"/>
    <property type="match status" value="1"/>
</dbReference>
<dbReference type="GO" id="GO:0016020">
    <property type="term" value="C:membrane"/>
    <property type="evidence" value="ECO:0007669"/>
    <property type="project" value="UniProtKB-SubCell"/>
</dbReference>
<dbReference type="eggNOG" id="KOG0061">
    <property type="taxonomic scope" value="Eukaryota"/>
</dbReference>
<dbReference type="Pfam" id="PF01061">
    <property type="entry name" value="ABC2_membrane"/>
    <property type="match status" value="1"/>
</dbReference>
<feature type="transmembrane region" description="Helical" evidence="7">
    <location>
        <begin position="569"/>
        <end position="586"/>
    </location>
</feature>
<dbReference type="OrthoDB" id="66620at2759"/>
<comment type="caution">
    <text evidence="10">The sequence shown here is derived from an EMBL/GenBank/DDBJ whole genome shotgun (WGS) entry which is preliminary data.</text>
</comment>
<keyword evidence="8" id="KW-0732">Signal</keyword>
<dbReference type="OMA" id="QACINTS"/>
<dbReference type="PANTHER" id="PTHR48041:SF139">
    <property type="entry name" value="PROTEIN SCARLET"/>
    <property type="match status" value="1"/>
</dbReference>
<keyword evidence="11" id="KW-1185">Reference proteome</keyword>
<dbReference type="InterPro" id="IPR003439">
    <property type="entry name" value="ABC_transporter-like_ATP-bd"/>
</dbReference>